<feature type="region of interest" description="Disordered" evidence="8">
    <location>
        <begin position="819"/>
        <end position="857"/>
    </location>
</feature>
<dbReference type="GO" id="GO:0007097">
    <property type="term" value="P:nuclear migration"/>
    <property type="evidence" value="ECO:0007669"/>
    <property type="project" value="TreeGrafter"/>
</dbReference>
<feature type="compositionally biased region" description="Low complexity" evidence="8">
    <location>
        <begin position="433"/>
        <end position="454"/>
    </location>
</feature>
<feature type="region of interest" description="Disordered" evidence="8">
    <location>
        <begin position="406"/>
        <end position="498"/>
    </location>
</feature>
<evidence type="ECO:0000256" key="3">
    <source>
        <dbReference type="ARBA" id="ARBA00022692"/>
    </source>
</evidence>
<feature type="region of interest" description="Disordered" evidence="8">
    <location>
        <begin position="1205"/>
        <end position="1236"/>
    </location>
</feature>
<dbReference type="PANTHER" id="PTHR21524:SF5">
    <property type="entry name" value="SPECTRIN REPEAT CONTAINING NUCLEAR ENVELOPE PROTEIN 2"/>
    <property type="match status" value="1"/>
</dbReference>
<reference evidence="10" key="2">
    <citation type="journal article" date="2023" name="Commun. Biol.">
        <title>Intrasexual cuticular hydrocarbon dimorphism in a wasp sheds light on hydrocarbon biosynthesis genes in Hymenoptera.</title>
        <authorList>
            <person name="Moris V.C."/>
            <person name="Podsiadlowski L."/>
            <person name="Martin S."/>
            <person name="Oeyen J.P."/>
            <person name="Donath A."/>
            <person name="Petersen M."/>
            <person name="Wilbrandt J."/>
            <person name="Misof B."/>
            <person name="Liedtke D."/>
            <person name="Thamm M."/>
            <person name="Scheiner R."/>
            <person name="Schmitt T."/>
            <person name="Niehuis O."/>
        </authorList>
    </citation>
    <scope>NUCLEOTIDE SEQUENCE</scope>
    <source>
        <strain evidence="10">GBR_01_08_01A</strain>
    </source>
</reference>
<dbReference type="InterPro" id="IPR018159">
    <property type="entry name" value="Spectrin/alpha-actinin"/>
</dbReference>
<keyword evidence="5 7" id="KW-0472">Membrane</keyword>
<dbReference type="Pfam" id="PF10541">
    <property type="entry name" value="KASH"/>
    <property type="match status" value="1"/>
</dbReference>
<feature type="region of interest" description="Disordered" evidence="8">
    <location>
        <begin position="699"/>
        <end position="761"/>
    </location>
</feature>
<comment type="subcellular location">
    <subcellularLocation>
        <location evidence="1">Nucleus membrane</location>
    </subcellularLocation>
</comment>
<feature type="compositionally biased region" description="Polar residues" evidence="8">
    <location>
        <begin position="1638"/>
        <end position="1648"/>
    </location>
</feature>
<feature type="compositionally biased region" description="Basic and acidic residues" evidence="8">
    <location>
        <begin position="732"/>
        <end position="761"/>
    </location>
</feature>
<evidence type="ECO:0000313" key="10">
    <source>
        <dbReference type="EMBL" id="KAK2585823.1"/>
    </source>
</evidence>
<evidence type="ECO:0000259" key="9">
    <source>
        <dbReference type="PROSITE" id="PS51049"/>
    </source>
</evidence>
<keyword evidence="11" id="KW-1185">Reference proteome</keyword>
<feature type="region of interest" description="Disordered" evidence="8">
    <location>
        <begin position="894"/>
        <end position="921"/>
    </location>
</feature>
<protein>
    <recommendedName>
        <fullName evidence="9">KASH domain-containing protein</fullName>
    </recommendedName>
</protein>
<feature type="compositionally biased region" description="Basic residues" evidence="8">
    <location>
        <begin position="1000"/>
        <end position="1014"/>
    </location>
</feature>
<reference evidence="10" key="1">
    <citation type="submission" date="2021-08" db="EMBL/GenBank/DDBJ databases">
        <authorList>
            <person name="Misof B."/>
            <person name="Oliver O."/>
            <person name="Podsiadlowski L."/>
            <person name="Donath A."/>
            <person name="Peters R."/>
            <person name="Mayer C."/>
            <person name="Rust J."/>
            <person name="Gunkel S."/>
            <person name="Lesny P."/>
            <person name="Martin S."/>
            <person name="Oeyen J.P."/>
            <person name="Petersen M."/>
            <person name="Panagiotis P."/>
            <person name="Wilbrandt J."/>
            <person name="Tanja T."/>
        </authorList>
    </citation>
    <scope>NUCLEOTIDE SEQUENCE</scope>
    <source>
        <strain evidence="10">GBR_01_08_01A</strain>
        <tissue evidence="10">Thorax + abdomen</tissue>
    </source>
</reference>
<dbReference type="PANTHER" id="PTHR21524">
    <property type="entry name" value="SPECTRIN REPEAT CONTAINING NUCLEAR ENVELOPE PROTEIN 2"/>
    <property type="match status" value="1"/>
</dbReference>
<dbReference type="InterPro" id="IPR012315">
    <property type="entry name" value="KASH"/>
</dbReference>
<dbReference type="EMBL" id="JAIFRP010000021">
    <property type="protein sequence ID" value="KAK2585823.1"/>
    <property type="molecule type" value="Genomic_DNA"/>
</dbReference>
<feature type="compositionally biased region" description="Basic and acidic residues" evidence="8">
    <location>
        <begin position="707"/>
        <end position="718"/>
    </location>
</feature>
<feature type="region of interest" description="Disordered" evidence="8">
    <location>
        <begin position="994"/>
        <end position="1049"/>
    </location>
</feature>
<feature type="topological domain" description="Perinuclear space" evidence="7">
    <location>
        <begin position="1695"/>
        <end position="1720"/>
    </location>
</feature>
<feature type="region of interest" description="Disordered" evidence="8">
    <location>
        <begin position="1612"/>
        <end position="1659"/>
    </location>
</feature>
<gene>
    <name evidence="10" type="ORF">KPH14_010419</name>
</gene>
<dbReference type="CDD" id="cd00176">
    <property type="entry name" value="SPEC"/>
    <property type="match status" value="1"/>
</dbReference>
<feature type="compositionally biased region" description="Basic and acidic residues" evidence="8">
    <location>
        <begin position="460"/>
        <end position="476"/>
    </location>
</feature>
<feature type="compositionally biased region" description="Acidic residues" evidence="8">
    <location>
        <begin position="537"/>
        <end position="550"/>
    </location>
</feature>
<proteinExistence type="inferred from homology"/>
<feature type="compositionally biased region" description="Low complexity" evidence="8">
    <location>
        <begin position="1522"/>
        <end position="1534"/>
    </location>
</feature>
<feature type="topological domain" description="Cytoplasmic" evidence="7">
    <location>
        <begin position="1"/>
        <end position="1673"/>
    </location>
</feature>
<comment type="similarity">
    <text evidence="2">Belongs to the nesprin family.</text>
</comment>
<sequence length="1720" mass="193283">MFDSLPSILGPFPWVSEIYLYLSNHIRALGLNKLTQKHQALGIPTICCIKFTRAQQDNVACPVSVNNRKWKRRGSGFRSGKEKHHRKAMKMSFSLSSLQPSSNSLERRKQVSMPLERPYNSLTKKRKDPKQVQCQRMWTNREDSKDDFWAAIRSNYDYIMDTNLIDSCKEANGELTWDEADVSTQSWSLKEVSCQFSELYSWLRVLQELVYSKEENLLDKSLRAAHMEELRRRAYRRKLFNEQAEKLVACTPALKDEVAWRVNHLNAKWELVEQIMAPVERTVSDEQDVSADFEHEVKCLRKWLREMESRLKPLSFHVDWTLAELEEKAMEHMILQRDIEAHGRIVSSVVKLSERVFKQRQQQQSPQQQPLRIARSLERRWHLLFLRALEWQCHIETLASRASNKSGISCQCSSESDEEPVTKQPRLSRGRQSRGSGRESPGSATTTPSSGTATNFLRSSRSEQKKRLTSRVRKDSGTNSSRNEFSDSDASSESRSVDEGSYFEDELCQFCVMDAKFEEAESSTRIAPHRIAIDTGDQGEEADVEEEERDDMPPTPDTAPMTSSASTTTIARNLAAEQQQQQQQQSKESVPSKETLKRRRSPTPSSNVSPTEEAASFNTSDRKAKNCAIFYFKHLDTDSEVDCCQANEESSNMVDDSSEEEWTYTSSRANNYVCSEERKTNVVVRLDFNETPRVSVNENVRFVGPETDERMNEAKDDNDQVGEQRSSKRSTKNSDRKDTLTMADTPEKDSDDEAKSDKGSIQRLIKEVEKLVREERHATLPRTFPPLIFEEKKGVTMNHRAKYARIKEWLRLNSVRGHEAASRTGLQPLDSCDASGEYTTEESDGERQSVSSEDLQSSVATYRRFESGALARAQSQSMSQEMIEDFDKTPVNETRSVLDNSSSTPKVVMRSRQKSNGPRPWSVSCISQITSNAGLNQVNDSISQFSISQSETALHQLIVSPPTKSISLDATGLPTSFNNSTSTLLEESICQDGRAARNSSLRRKKSRLRKKNLGRKSGSSSECVSGNQHSAGSDGSLSQQRSPRKTNANRVLRAISRDCHGRSTTLVKSGSFSGCTAHQQLTAETTIVGDPTLAFAMPCCRDSVASVETEGEERDCIKGCSTYEDSLLDTVLNSKELCNRQFNVDSDVEMNSLGNNSFSEQAWDNYQEKYMSEPYSEAPDLETARRLLDFGDDYRNFLDSQSDCASSMSALPGSSPPMPRNRMRHEAVDTTEDSDSDVEDIRNVVEKSQSQCVLAENLFVRSNGTLPQDCVEVECACRENMRCLNTLLDSISGSFRAEKYAKQVRGAIERWESLASRVEESRMASSLHQELSAMLLEFKASHDRLVTYEIVLEQPHVLDERINRITAELIALRERKAAMLALNVSAHRLIADLGASTSLIFTALKDGVADLYRVWDETFQRGNQRLCALQTVQQFSIRLSELQCDLRRDKDTLAVLDVALQAGATSEVASSVRHVARLLSEKQEVHSQNESVIMNDATIAEVTGCPLAKFTDQSATLLSQEGGSLSDSGISDSGSEQELSERERRLAALRRLTRSLETQLEPGSEALGELWKRVDDAESELRDLQKQCRELIVRTAASVESRTVKRMAGQLHCRADKRKKASATTGNGDPEKEESEVDSNLNGASSKSGLVADTGDPDNEPDLPHSWIWRILRAALPFQLALVALFCAACLLEPHCCEAANTLNLSLTPQLRYVRGPPPV</sequence>
<comment type="caution">
    <text evidence="10">The sequence shown here is derived from an EMBL/GenBank/DDBJ whole genome shotgun (WGS) entry which is preliminary data.</text>
</comment>
<evidence type="ECO:0000256" key="8">
    <source>
        <dbReference type="SAM" id="MobiDB-lite"/>
    </source>
</evidence>
<dbReference type="GO" id="GO:0048471">
    <property type="term" value="C:perinuclear region of cytoplasm"/>
    <property type="evidence" value="ECO:0007669"/>
    <property type="project" value="TreeGrafter"/>
</dbReference>
<organism evidence="10 11">
    <name type="scientific">Odynerus spinipes</name>
    <dbReference type="NCBI Taxonomy" id="1348599"/>
    <lineage>
        <taxon>Eukaryota</taxon>
        <taxon>Metazoa</taxon>
        <taxon>Ecdysozoa</taxon>
        <taxon>Arthropoda</taxon>
        <taxon>Hexapoda</taxon>
        <taxon>Insecta</taxon>
        <taxon>Pterygota</taxon>
        <taxon>Neoptera</taxon>
        <taxon>Endopterygota</taxon>
        <taxon>Hymenoptera</taxon>
        <taxon>Apocrita</taxon>
        <taxon>Aculeata</taxon>
        <taxon>Vespoidea</taxon>
        <taxon>Vespidae</taxon>
        <taxon>Eumeninae</taxon>
        <taxon>Odynerus</taxon>
    </lineage>
</organism>
<evidence type="ECO:0000256" key="2">
    <source>
        <dbReference type="ARBA" id="ARBA00008619"/>
    </source>
</evidence>
<dbReference type="GO" id="GO:0019894">
    <property type="term" value="F:kinesin binding"/>
    <property type="evidence" value="ECO:0007669"/>
    <property type="project" value="TreeGrafter"/>
</dbReference>
<dbReference type="GO" id="GO:0007010">
    <property type="term" value="P:cytoskeleton organization"/>
    <property type="evidence" value="ECO:0007669"/>
    <property type="project" value="TreeGrafter"/>
</dbReference>
<keyword evidence="6" id="KW-0539">Nucleus</keyword>
<dbReference type="GO" id="GO:0031965">
    <property type="term" value="C:nuclear membrane"/>
    <property type="evidence" value="ECO:0007669"/>
    <property type="project" value="UniProtKB-SubCell"/>
</dbReference>
<dbReference type="PROSITE" id="PS51049">
    <property type="entry name" value="KASH"/>
    <property type="match status" value="1"/>
</dbReference>
<dbReference type="Proteomes" id="UP001258017">
    <property type="component" value="Unassembled WGS sequence"/>
</dbReference>
<evidence type="ECO:0000256" key="6">
    <source>
        <dbReference type="ARBA" id="ARBA00023242"/>
    </source>
</evidence>
<keyword evidence="4" id="KW-1133">Transmembrane helix</keyword>
<dbReference type="SMART" id="SM01249">
    <property type="entry name" value="KASH"/>
    <property type="match status" value="1"/>
</dbReference>
<evidence type="ECO:0000313" key="11">
    <source>
        <dbReference type="Proteomes" id="UP001258017"/>
    </source>
</evidence>
<feature type="compositionally biased region" description="Polar residues" evidence="8">
    <location>
        <begin position="894"/>
        <end position="905"/>
    </location>
</feature>
<feature type="compositionally biased region" description="Polar residues" evidence="8">
    <location>
        <begin position="1019"/>
        <end position="1049"/>
    </location>
</feature>
<evidence type="ECO:0000256" key="4">
    <source>
        <dbReference type="ARBA" id="ARBA00022989"/>
    </source>
</evidence>
<evidence type="ECO:0000256" key="1">
    <source>
        <dbReference type="ARBA" id="ARBA00004126"/>
    </source>
</evidence>
<feature type="compositionally biased region" description="Polar residues" evidence="8">
    <location>
        <begin position="848"/>
        <end position="857"/>
    </location>
</feature>
<keyword evidence="3 7" id="KW-0812">Transmembrane</keyword>
<feature type="region of interest" description="Disordered" evidence="8">
    <location>
        <begin position="1520"/>
        <end position="1542"/>
    </location>
</feature>
<feature type="domain" description="KASH" evidence="9">
    <location>
        <begin position="1665"/>
        <end position="1720"/>
    </location>
</feature>
<evidence type="ECO:0000256" key="5">
    <source>
        <dbReference type="ARBA" id="ARBA00023136"/>
    </source>
</evidence>
<accession>A0AAD9RUB0</accession>
<dbReference type="Gene3D" id="1.20.58.60">
    <property type="match status" value="1"/>
</dbReference>
<name>A0AAD9RUB0_9HYME</name>
<feature type="region of interest" description="Disordered" evidence="8">
    <location>
        <begin position="520"/>
        <end position="620"/>
    </location>
</feature>
<dbReference type="SUPFAM" id="SSF46966">
    <property type="entry name" value="Spectrin repeat"/>
    <property type="match status" value="1"/>
</dbReference>
<evidence type="ECO:0000256" key="7">
    <source>
        <dbReference type="PROSITE-ProRule" id="PRU00385"/>
    </source>
</evidence>
<dbReference type="GO" id="GO:0006997">
    <property type="term" value="P:nucleus organization"/>
    <property type="evidence" value="ECO:0007669"/>
    <property type="project" value="TreeGrafter"/>
</dbReference>
<feature type="compositionally biased region" description="Low complexity" evidence="8">
    <location>
        <begin position="558"/>
        <end position="569"/>
    </location>
</feature>